<accession>A0ABS5K411</accession>
<feature type="domain" description="AAA+ ATPase" evidence="7">
    <location>
        <begin position="412"/>
        <end position="550"/>
    </location>
</feature>
<evidence type="ECO:0000256" key="6">
    <source>
        <dbReference type="SAM" id="Phobius"/>
    </source>
</evidence>
<keyword evidence="9" id="KW-1185">Reference proteome</keyword>
<dbReference type="InterPro" id="IPR050221">
    <property type="entry name" value="26S_Proteasome_ATPase"/>
</dbReference>
<dbReference type="Proteomes" id="UP000811481">
    <property type="component" value="Unassembled WGS sequence"/>
</dbReference>
<name>A0ABS5K411_9MOLU</name>
<evidence type="ECO:0000313" key="9">
    <source>
        <dbReference type="Proteomes" id="UP000811481"/>
    </source>
</evidence>
<dbReference type="EMBL" id="JAGVRH010000010">
    <property type="protein sequence ID" value="MBS2126539.1"/>
    <property type="molecule type" value="Genomic_DNA"/>
</dbReference>
<evidence type="ECO:0000256" key="5">
    <source>
        <dbReference type="SAM" id="Coils"/>
    </source>
</evidence>
<gene>
    <name evidence="8" type="ORF">J8J04_02460</name>
</gene>
<feature type="transmembrane region" description="Helical" evidence="6">
    <location>
        <begin position="1104"/>
        <end position="1122"/>
    </location>
</feature>
<feature type="coiled-coil region" evidence="5">
    <location>
        <begin position="83"/>
        <end position="356"/>
    </location>
</feature>
<keyword evidence="6" id="KW-1133">Transmembrane helix</keyword>
<evidence type="ECO:0000256" key="4">
    <source>
        <dbReference type="RuleBase" id="RU003651"/>
    </source>
</evidence>
<reference evidence="8" key="1">
    <citation type="submission" date="2021-04" db="EMBL/GenBank/DDBJ databases">
        <title>Draft genome sequence of StrPh-CL8, a phytoplasma strain causing strawberry phyllody in Chile.</title>
        <authorList>
            <person name="Cui W."/>
            <person name="Zamorano A."/>
            <person name="Fiore N."/>
        </authorList>
    </citation>
    <scope>NUCLEOTIDE SEQUENCE [LARGE SCALE GENOMIC DNA]</scope>
    <source>
        <strain evidence="8">StrPh-Cl</strain>
    </source>
</reference>
<dbReference type="Pfam" id="PF00004">
    <property type="entry name" value="AAA"/>
    <property type="match status" value="1"/>
</dbReference>
<evidence type="ECO:0000256" key="2">
    <source>
        <dbReference type="ARBA" id="ARBA00022741"/>
    </source>
</evidence>
<evidence type="ECO:0000313" key="8">
    <source>
        <dbReference type="EMBL" id="MBS2126539.1"/>
    </source>
</evidence>
<organism evidence="8 9">
    <name type="scientific">'Fragaria x ananassa' phyllody phytoplasma</name>
    <dbReference type="NCBI Taxonomy" id="2358428"/>
    <lineage>
        <taxon>Bacteria</taxon>
        <taxon>Bacillati</taxon>
        <taxon>Mycoplasmatota</taxon>
        <taxon>Mollicutes</taxon>
        <taxon>Acholeplasmatales</taxon>
        <taxon>Acholeplasmataceae</taxon>
        <taxon>Candidatus Phytoplasma</taxon>
        <taxon>16SrXIII (Mexican periwinkle virescence group)</taxon>
    </lineage>
</organism>
<proteinExistence type="inferred from homology"/>
<keyword evidence="2 4" id="KW-0547">Nucleotide-binding</keyword>
<dbReference type="Gene3D" id="3.40.50.300">
    <property type="entry name" value="P-loop containing nucleotide triphosphate hydrolases"/>
    <property type="match status" value="1"/>
</dbReference>
<keyword evidence="6" id="KW-0812">Transmembrane</keyword>
<comment type="similarity">
    <text evidence="1 4">Belongs to the AAA ATPase family.</text>
</comment>
<evidence type="ECO:0000256" key="1">
    <source>
        <dbReference type="ARBA" id="ARBA00006914"/>
    </source>
</evidence>
<sequence>MKSYNIIDEFKSSIQQTVFNANEYIFVFPGNPTDFKNYKHYLQAKANNFSSPKEFSWSMWSPSNFSFVSKNYVQFLIDNFTILQEKEQEINNLKININTNSQRQNLQKKYKKLEKKFLEQVKKINQQANIIKTQSEEILSQELQIKQQQENIKTQTQEIKKQMDNIFALQQEIEDKKQELTNNQKLTEQQKQVLDAQIVDLTTKINNHQTKNNFLESQIIDFSDNLSQKEVEIKRLTNISQAEKNKLQEKIDIQKLFIKDNTNQFNDLKIQYQNLQQEHQKIQQKIQEQTETLKEQANIIKTQSEEIKTQSDAIINFKDDLLSTIEGISEKTFDALQEANKKINNLTEQTKQEQENKILNSITNVQQFKVNSSKMPEFKDLIGMKEEVEQLQEFLHYLKNTDQYKDIGVQKPPKGVLLYGPPGTGKTFLAKIIAGESKLPFFTLNSSHFSKQYVGEGPTLINEIFKQARQEAPSIIFIDECESVFRSRISNKATNSDHDNIISAFLSQTEGFEVDSKHPVFLIGATNYKDEIDAAILSRFNRQIKINLLNAKDRKVFTKKLAKKYRIDIRGYQYLDKMNDIIENQFDMTLKSQRKLTDILDQAAIKAVNTHNHLSILPVDLQLTLNRQMNIDFNWEEHAHNPYSLSDLENLKEYKGVKIKHLYKDHNNFHTRQEAQYFNVIFNYPKERNQKVFNINDHEIKKITFSKELNKIQNFYGTLDFLPQELIGFYFQDMPNNDHINIPNVNTLEEFLDIRGKKSQNIYFIWNINKIQRNIDFLHDFMNTYNVEYPFLIFQNIWKKLNILIYQKDTNQEIMQHEIIKYIDDIKKQFTEEILKENVIQNNWFSEQEIMKHILSTVEKEFQPKKTYSSLLEMKNFILQEIKNQIYNDKKLYINNYIQTQITNFQIKHPIFNSNDITNTKRKIKNKINNLCSSADQIEKITKEEFENSIIKIKNQQITEMIQNQLNNIIDNFHFNYSVITKNKIKNMIASQIKDDLFQPNLSFEKFNQKATNMISGQEGKLLNNLTEEIIENIINKEISKNNLIEPINAQEIESMKTKIMFFLKQEAKKPDISQEKIQKSIENFINNYEFIKSNDAFSYFKKHITTILSFTIPILFFTILLSNTKNKNIRK</sequence>
<evidence type="ECO:0000259" key="7">
    <source>
        <dbReference type="SMART" id="SM00382"/>
    </source>
</evidence>
<dbReference type="InterPro" id="IPR003959">
    <property type="entry name" value="ATPase_AAA_core"/>
</dbReference>
<protein>
    <submittedName>
        <fullName evidence="8">AAA family ATPase</fullName>
    </submittedName>
</protein>
<dbReference type="PANTHER" id="PTHR23073">
    <property type="entry name" value="26S PROTEASOME REGULATORY SUBUNIT"/>
    <property type="match status" value="1"/>
</dbReference>
<dbReference type="InterPro" id="IPR003960">
    <property type="entry name" value="ATPase_AAA_CS"/>
</dbReference>
<keyword evidence="5" id="KW-0175">Coiled coil</keyword>
<dbReference type="SMART" id="SM00382">
    <property type="entry name" value="AAA"/>
    <property type="match status" value="1"/>
</dbReference>
<dbReference type="PROSITE" id="PS00674">
    <property type="entry name" value="AAA"/>
    <property type="match status" value="1"/>
</dbReference>
<comment type="caution">
    <text evidence="8">The sequence shown here is derived from an EMBL/GenBank/DDBJ whole genome shotgun (WGS) entry which is preliminary data.</text>
</comment>
<dbReference type="InterPro" id="IPR003593">
    <property type="entry name" value="AAA+_ATPase"/>
</dbReference>
<keyword evidence="6" id="KW-0472">Membrane</keyword>
<dbReference type="SUPFAM" id="SSF52540">
    <property type="entry name" value="P-loop containing nucleoside triphosphate hydrolases"/>
    <property type="match status" value="1"/>
</dbReference>
<dbReference type="InterPro" id="IPR027417">
    <property type="entry name" value="P-loop_NTPase"/>
</dbReference>
<keyword evidence="3 4" id="KW-0067">ATP-binding</keyword>
<evidence type="ECO:0000256" key="3">
    <source>
        <dbReference type="ARBA" id="ARBA00022840"/>
    </source>
</evidence>